<sequence length="195" mass="22353">MSSGLTGLGLSPIPTAVNRFPTEGLFTNMAHLFWNLPDDDRMRMYPWLIWFIWKARNDKVFSNGDWDPYEIINHAAAEASAWASSDTSGRRRAARHTVNSGFRGDRCQVDGAWKETDPRAGLGWYNYNMETGEVLLGTCNLWRGVSSLQTEVEALLWAMQCMLRHNKLVMVFETDCSDVVQMVLNQRSGQFLRYY</sequence>
<dbReference type="GO" id="GO:0003676">
    <property type="term" value="F:nucleic acid binding"/>
    <property type="evidence" value="ECO:0007669"/>
    <property type="project" value="InterPro"/>
</dbReference>
<dbReference type="SUPFAM" id="SSF53098">
    <property type="entry name" value="Ribonuclease H-like"/>
    <property type="match status" value="1"/>
</dbReference>
<dbReference type="InterPro" id="IPR012337">
    <property type="entry name" value="RNaseH-like_sf"/>
</dbReference>
<reference evidence="2" key="1">
    <citation type="submission" date="2020-01" db="EMBL/GenBank/DDBJ databases">
        <authorList>
            <person name="Mishra B."/>
        </authorList>
    </citation>
    <scope>NUCLEOTIDE SEQUENCE [LARGE SCALE GENOMIC DNA]</scope>
</reference>
<gene>
    <name evidence="2" type="ORF">MERR_LOCUS17919</name>
</gene>
<dbReference type="OrthoDB" id="1112675at2759"/>
<accession>A0A6D2J0I3</accession>
<comment type="caution">
    <text evidence="2">The sequence shown here is derived from an EMBL/GenBank/DDBJ whole genome shotgun (WGS) entry which is preliminary data.</text>
</comment>
<dbReference type="PANTHER" id="PTHR34146">
    <property type="entry name" value="POLYNUCLEOTIDYL TRANSFERASE, RIBONUCLEASE H-LIKE SUPERFAMILY PROTEIN-RELATED"/>
    <property type="match status" value="1"/>
</dbReference>
<proteinExistence type="predicted"/>
<dbReference type="Pfam" id="PF13456">
    <property type="entry name" value="RVT_3"/>
    <property type="match status" value="1"/>
</dbReference>
<dbReference type="CDD" id="cd06222">
    <property type="entry name" value="RNase_H_like"/>
    <property type="match status" value="1"/>
</dbReference>
<dbReference type="Gene3D" id="3.30.420.10">
    <property type="entry name" value="Ribonuclease H-like superfamily/Ribonuclease H"/>
    <property type="match status" value="1"/>
</dbReference>
<evidence type="ECO:0000313" key="2">
    <source>
        <dbReference type="EMBL" id="CAA7030684.1"/>
    </source>
</evidence>
<dbReference type="Proteomes" id="UP000467841">
    <property type="component" value="Unassembled WGS sequence"/>
</dbReference>
<dbReference type="PANTHER" id="PTHR34146:SF3">
    <property type="entry name" value="POLYNUCLEOTIDYL TRANSFERASE, RIBONUCLEASE H-LIKE SUPERFAMILY PROTEIN"/>
    <property type="match status" value="1"/>
</dbReference>
<evidence type="ECO:0000259" key="1">
    <source>
        <dbReference type="Pfam" id="PF13456"/>
    </source>
</evidence>
<name>A0A6D2J0I3_9BRAS</name>
<organism evidence="2 3">
    <name type="scientific">Microthlaspi erraticum</name>
    <dbReference type="NCBI Taxonomy" id="1685480"/>
    <lineage>
        <taxon>Eukaryota</taxon>
        <taxon>Viridiplantae</taxon>
        <taxon>Streptophyta</taxon>
        <taxon>Embryophyta</taxon>
        <taxon>Tracheophyta</taxon>
        <taxon>Spermatophyta</taxon>
        <taxon>Magnoliopsida</taxon>
        <taxon>eudicotyledons</taxon>
        <taxon>Gunneridae</taxon>
        <taxon>Pentapetalae</taxon>
        <taxon>rosids</taxon>
        <taxon>malvids</taxon>
        <taxon>Brassicales</taxon>
        <taxon>Brassicaceae</taxon>
        <taxon>Coluteocarpeae</taxon>
        <taxon>Microthlaspi</taxon>
    </lineage>
</organism>
<evidence type="ECO:0000313" key="3">
    <source>
        <dbReference type="Proteomes" id="UP000467841"/>
    </source>
</evidence>
<dbReference type="AlphaFoldDB" id="A0A6D2J0I3"/>
<dbReference type="GO" id="GO:0004523">
    <property type="term" value="F:RNA-DNA hybrid ribonuclease activity"/>
    <property type="evidence" value="ECO:0007669"/>
    <property type="project" value="InterPro"/>
</dbReference>
<dbReference type="InterPro" id="IPR036397">
    <property type="entry name" value="RNaseH_sf"/>
</dbReference>
<dbReference type="InterPro" id="IPR044730">
    <property type="entry name" value="RNase_H-like_dom_plant"/>
</dbReference>
<dbReference type="EMBL" id="CACVBM020001096">
    <property type="protein sequence ID" value="CAA7030684.1"/>
    <property type="molecule type" value="Genomic_DNA"/>
</dbReference>
<feature type="domain" description="RNase H type-1" evidence="1">
    <location>
        <begin position="109"/>
        <end position="187"/>
    </location>
</feature>
<dbReference type="InterPro" id="IPR002156">
    <property type="entry name" value="RNaseH_domain"/>
</dbReference>
<protein>
    <recommendedName>
        <fullName evidence="1">RNase H type-1 domain-containing protein</fullName>
    </recommendedName>
</protein>
<keyword evidence="3" id="KW-1185">Reference proteome</keyword>